<dbReference type="SUPFAM" id="SSF55781">
    <property type="entry name" value="GAF domain-like"/>
    <property type="match status" value="1"/>
</dbReference>
<dbReference type="SMART" id="SM00065">
    <property type="entry name" value="GAF"/>
    <property type="match status" value="1"/>
</dbReference>
<sequence length="234" mass="25331">MDGRRESLWRAIVTVPGVPGTSQWARAVCGVSVELLPGIDAAALTLRASLRAQDMLGASDEWAGQLDGQQYTLGEGPGVDAFASGEPELVTDIRTAEARWPWFCDAALAMGARAVYAFPLRIGGVRLGTLDLYRHQIGGFTPSMMADAMIVAVVISQALMQEVTRAEEAGQAWLRPVGSYHDVNVATGMLAALLRISLDDAFLRLRGRAFTTDRPLVEVAKEVLEKKIDVDELY</sequence>
<keyword evidence="1" id="KW-0805">Transcription regulation</keyword>
<evidence type="ECO:0000313" key="5">
    <source>
        <dbReference type="Proteomes" id="UP000247569"/>
    </source>
</evidence>
<dbReference type="SMART" id="SM01012">
    <property type="entry name" value="ANTAR"/>
    <property type="match status" value="1"/>
</dbReference>
<dbReference type="PIRSF" id="PIRSF036625">
    <property type="entry name" value="GAF_ANTAR"/>
    <property type="match status" value="1"/>
</dbReference>
<comment type="caution">
    <text evidence="4">The sequence shown here is derived from an EMBL/GenBank/DDBJ whole genome shotgun (WGS) entry which is preliminary data.</text>
</comment>
<name>A0A318JWL2_9NOCA</name>
<dbReference type="InterPro" id="IPR029016">
    <property type="entry name" value="GAF-like_dom_sf"/>
</dbReference>
<dbReference type="Gene3D" id="1.10.10.10">
    <property type="entry name" value="Winged helix-like DNA-binding domain superfamily/Winged helix DNA-binding domain"/>
    <property type="match status" value="1"/>
</dbReference>
<dbReference type="PROSITE" id="PS50921">
    <property type="entry name" value="ANTAR"/>
    <property type="match status" value="1"/>
</dbReference>
<dbReference type="InterPro" id="IPR036388">
    <property type="entry name" value="WH-like_DNA-bd_sf"/>
</dbReference>
<dbReference type="InterPro" id="IPR012074">
    <property type="entry name" value="GAF_ANTAR"/>
</dbReference>
<keyword evidence="2" id="KW-0804">Transcription</keyword>
<accession>A0A318JWL2</accession>
<dbReference type="AlphaFoldDB" id="A0A318JWL2"/>
<dbReference type="Proteomes" id="UP000247569">
    <property type="component" value="Unassembled WGS sequence"/>
</dbReference>
<organism evidence="4 5">
    <name type="scientific">Nocardia tenerifensis</name>
    <dbReference type="NCBI Taxonomy" id="228006"/>
    <lineage>
        <taxon>Bacteria</taxon>
        <taxon>Bacillati</taxon>
        <taxon>Actinomycetota</taxon>
        <taxon>Actinomycetes</taxon>
        <taxon>Mycobacteriales</taxon>
        <taxon>Nocardiaceae</taxon>
        <taxon>Nocardia</taxon>
    </lineage>
</organism>
<feature type="domain" description="ANTAR" evidence="3">
    <location>
        <begin position="163"/>
        <end position="224"/>
    </location>
</feature>
<proteinExistence type="predicted"/>
<dbReference type="GO" id="GO:0003723">
    <property type="term" value="F:RNA binding"/>
    <property type="evidence" value="ECO:0007669"/>
    <property type="project" value="InterPro"/>
</dbReference>
<reference evidence="4 5" key="1">
    <citation type="submission" date="2018-05" db="EMBL/GenBank/DDBJ databases">
        <title>Genomic Encyclopedia of Type Strains, Phase IV (KMG-IV): sequencing the most valuable type-strain genomes for metagenomic binning, comparative biology and taxonomic classification.</title>
        <authorList>
            <person name="Goeker M."/>
        </authorList>
    </citation>
    <scope>NUCLEOTIDE SEQUENCE [LARGE SCALE GENOMIC DNA]</scope>
    <source>
        <strain evidence="4 5">DSM 44704</strain>
    </source>
</reference>
<dbReference type="EMBL" id="QJKF01000008">
    <property type="protein sequence ID" value="PXX61670.1"/>
    <property type="molecule type" value="Genomic_DNA"/>
</dbReference>
<protein>
    <submittedName>
        <fullName evidence="4">GAF domain-containing protein</fullName>
    </submittedName>
</protein>
<dbReference type="RefSeq" id="WP_246003024.1">
    <property type="nucleotide sequence ID" value="NZ_QJKF01000008.1"/>
</dbReference>
<evidence type="ECO:0000313" key="4">
    <source>
        <dbReference type="EMBL" id="PXX61670.1"/>
    </source>
</evidence>
<evidence type="ECO:0000259" key="3">
    <source>
        <dbReference type="PROSITE" id="PS50921"/>
    </source>
</evidence>
<gene>
    <name evidence="4" type="ORF">DFR70_108228</name>
</gene>
<evidence type="ECO:0000256" key="1">
    <source>
        <dbReference type="ARBA" id="ARBA00023015"/>
    </source>
</evidence>
<evidence type="ECO:0000256" key="2">
    <source>
        <dbReference type="ARBA" id="ARBA00023163"/>
    </source>
</evidence>
<dbReference type="Gene3D" id="3.30.450.40">
    <property type="match status" value="1"/>
</dbReference>
<dbReference type="InterPro" id="IPR003018">
    <property type="entry name" value="GAF"/>
</dbReference>
<keyword evidence="5" id="KW-1185">Reference proteome</keyword>
<dbReference type="InterPro" id="IPR005561">
    <property type="entry name" value="ANTAR"/>
</dbReference>
<dbReference type="Pfam" id="PF13185">
    <property type="entry name" value="GAF_2"/>
    <property type="match status" value="1"/>
</dbReference>